<dbReference type="Pfam" id="PF01997">
    <property type="entry name" value="Translin"/>
    <property type="match status" value="1"/>
</dbReference>
<reference evidence="8 9" key="1">
    <citation type="submission" date="2017-06" db="EMBL/GenBank/DDBJ databases">
        <title>A platform for efficient transgenesis in Macrostomum lignano, a flatworm model organism for stem cell research.</title>
        <authorList>
            <person name="Berezikov E."/>
        </authorList>
    </citation>
    <scope>NUCLEOTIDE SEQUENCE [LARGE SCALE GENOMIC DNA]</scope>
    <source>
        <strain evidence="8">DV1</strain>
        <tissue evidence="8">Whole organism</tissue>
    </source>
</reference>
<organism evidence="8 9">
    <name type="scientific">Macrostomum lignano</name>
    <dbReference type="NCBI Taxonomy" id="282301"/>
    <lineage>
        <taxon>Eukaryota</taxon>
        <taxon>Metazoa</taxon>
        <taxon>Spiralia</taxon>
        <taxon>Lophotrochozoa</taxon>
        <taxon>Platyhelminthes</taxon>
        <taxon>Rhabditophora</taxon>
        <taxon>Macrostomorpha</taxon>
        <taxon>Macrostomida</taxon>
        <taxon>Macrostomidae</taxon>
        <taxon>Macrostomum</taxon>
    </lineage>
</organism>
<comment type="similarity">
    <text evidence="3">Belongs to the translin family.</text>
</comment>
<name>A0A267FPT9_9PLAT</name>
<feature type="region of interest" description="Disordered" evidence="7">
    <location>
        <begin position="1"/>
        <end position="29"/>
    </location>
</feature>
<dbReference type="GO" id="GO:0043565">
    <property type="term" value="F:sequence-specific DNA binding"/>
    <property type="evidence" value="ECO:0007669"/>
    <property type="project" value="InterPro"/>
</dbReference>
<evidence type="ECO:0000313" key="9">
    <source>
        <dbReference type="Proteomes" id="UP000215902"/>
    </source>
</evidence>
<evidence type="ECO:0000256" key="5">
    <source>
        <dbReference type="ARBA" id="ARBA00023242"/>
    </source>
</evidence>
<keyword evidence="5" id="KW-0539">Nucleus</keyword>
<keyword evidence="6" id="KW-0460">Magnesium</keyword>
<evidence type="ECO:0000256" key="7">
    <source>
        <dbReference type="SAM" id="MobiDB-lite"/>
    </source>
</evidence>
<evidence type="ECO:0000256" key="3">
    <source>
        <dbReference type="ARBA" id="ARBA00005902"/>
    </source>
</evidence>
<evidence type="ECO:0000256" key="4">
    <source>
        <dbReference type="ARBA" id="ARBA00022490"/>
    </source>
</evidence>
<evidence type="ECO:0008006" key="10">
    <source>
        <dbReference type="Google" id="ProtNLM"/>
    </source>
</evidence>
<dbReference type="GO" id="GO:0005634">
    <property type="term" value="C:nucleus"/>
    <property type="evidence" value="ECO:0007669"/>
    <property type="project" value="UniProtKB-SubCell"/>
</dbReference>
<dbReference type="AlphaFoldDB" id="A0A267FPT9"/>
<proteinExistence type="inferred from homology"/>
<evidence type="ECO:0000256" key="1">
    <source>
        <dbReference type="ARBA" id="ARBA00004123"/>
    </source>
</evidence>
<dbReference type="Proteomes" id="UP000215902">
    <property type="component" value="Unassembled WGS sequence"/>
</dbReference>
<dbReference type="InterPro" id="IPR036081">
    <property type="entry name" value="Translin_sf"/>
</dbReference>
<evidence type="ECO:0000256" key="6">
    <source>
        <dbReference type="PIRSR" id="PIRSR602848-1"/>
    </source>
</evidence>
<sequence length="263" mass="29512">DPQQPETAASKRPNATPPGPASDNKCARLSQDENNKVAALFQTFKERLDVKQDRRERIVKLSRDITMESKRLIFTLHRVAGASDEERLAVLTEVSQRLDKLIASKLLPISSELTGQDPWEYRRAYSPGLQELIEAMTFLEFLSTGRLLSLSGGVRDRLPSGLLVSQFDYLLGVCDLSGELMRLALNAAAKADFDTPERVLAFLQKLLGCCETVPDRGPDWFPKDFAGKLETMRQSVEKVETVCYQQCLRCIEESNIQLPVVTH</sequence>
<dbReference type="InterPro" id="IPR002848">
    <property type="entry name" value="Translin_fam"/>
</dbReference>
<feature type="non-terminal residue" evidence="8">
    <location>
        <position position="1"/>
    </location>
</feature>
<evidence type="ECO:0000256" key="2">
    <source>
        <dbReference type="ARBA" id="ARBA00004496"/>
    </source>
</evidence>
<accession>A0A267FPT9</accession>
<dbReference type="OrthoDB" id="31005at2759"/>
<dbReference type="InterPro" id="IPR016068">
    <property type="entry name" value="Translin_N"/>
</dbReference>
<keyword evidence="9" id="KW-1185">Reference proteome</keyword>
<dbReference type="Gene3D" id="1.20.58.190">
    <property type="entry name" value="Translin, domain 1"/>
    <property type="match status" value="1"/>
</dbReference>
<comment type="caution">
    <text evidence="8">The sequence shown here is derived from an EMBL/GenBank/DDBJ whole genome shotgun (WGS) entry which is preliminary data.</text>
</comment>
<dbReference type="GO" id="GO:0005737">
    <property type="term" value="C:cytoplasm"/>
    <property type="evidence" value="ECO:0007669"/>
    <property type="project" value="UniProtKB-SubCell"/>
</dbReference>
<feature type="binding site" evidence="6">
    <location>
        <position position="134"/>
    </location>
    <ligand>
        <name>Mg(2+)</name>
        <dbReference type="ChEBI" id="CHEBI:18420"/>
    </ligand>
</feature>
<protein>
    <recommendedName>
        <fullName evidence="10">Translin</fullName>
    </recommendedName>
</protein>
<gene>
    <name evidence="8" type="ORF">BOX15_Mlig001638g5</name>
</gene>
<dbReference type="Gene3D" id="1.20.58.200">
    <property type="entry name" value="Translin, domain 2"/>
    <property type="match status" value="1"/>
</dbReference>
<dbReference type="PANTHER" id="PTHR10741">
    <property type="entry name" value="TRANSLIN AND TRANSLIN ASSOCIATED PROTEIN X"/>
    <property type="match status" value="1"/>
</dbReference>
<dbReference type="SUPFAM" id="SSF74784">
    <property type="entry name" value="Translin"/>
    <property type="match status" value="1"/>
</dbReference>
<evidence type="ECO:0000313" key="8">
    <source>
        <dbReference type="EMBL" id="PAA74972.1"/>
    </source>
</evidence>
<feature type="binding site" evidence="6">
    <location>
        <position position="179"/>
    </location>
    <ligand>
        <name>Mg(2+)</name>
        <dbReference type="ChEBI" id="CHEBI:18420"/>
    </ligand>
</feature>
<dbReference type="GO" id="GO:0046872">
    <property type="term" value="F:metal ion binding"/>
    <property type="evidence" value="ECO:0007669"/>
    <property type="project" value="UniProtKB-KW"/>
</dbReference>
<dbReference type="EMBL" id="NIVC01000910">
    <property type="protein sequence ID" value="PAA74972.1"/>
    <property type="molecule type" value="Genomic_DNA"/>
</dbReference>
<dbReference type="CDD" id="cd14820">
    <property type="entry name" value="TRAX"/>
    <property type="match status" value="1"/>
</dbReference>
<keyword evidence="4" id="KW-0963">Cytoplasm</keyword>
<comment type="subcellular location">
    <subcellularLocation>
        <location evidence="2">Cytoplasm</location>
    </subcellularLocation>
    <subcellularLocation>
        <location evidence="1">Nucleus</location>
    </subcellularLocation>
</comment>
<dbReference type="STRING" id="282301.A0A267FPT9"/>
<keyword evidence="6" id="KW-0479">Metal-binding</keyword>
<dbReference type="InterPro" id="IPR016069">
    <property type="entry name" value="Translin_C"/>
</dbReference>